<dbReference type="AlphaFoldDB" id="A0A6B0Y0K6"/>
<comment type="caution">
    <text evidence="2">The sequence shown here is derived from an EMBL/GenBank/DDBJ whole genome shotgun (WGS) entry which is preliminary data.</text>
</comment>
<dbReference type="EMBL" id="VXRY01000237">
    <property type="protein sequence ID" value="MXY33617.1"/>
    <property type="molecule type" value="Genomic_DNA"/>
</dbReference>
<dbReference type="InterPro" id="IPR017896">
    <property type="entry name" value="4Fe4S_Fe-S-bd"/>
</dbReference>
<dbReference type="Pfam" id="PF04422">
    <property type="entry name" value="FrhB_FdhB_N"/>
    <property type="match status" value="1"/>
</dbReference>
<dbReference type="PANTHER" id="PTHR31332:SF0">
    <property type="entry name" value="7-HYDROXYMETHYL CHLOROPHYLL A REDUCTASE, CHLOROPLASTIC"/>
    <property type="match status" value="1"/>
</dbReference>
<dbReference type="Pfam" id="PF04432">
    <property type="entry name" value="FrhB_FdhB_C"/>
    <property type="match status" value="1"/>
</dbReference>
<dbReference type="InterPro" id="IPR007516">
    <property type="entry name" value="Co_F420_Hydgase/DH_bsu_N"/>
</dbReference>
<dbReference type="PROSITE" id="PS51379">
    <property type="entry name" value="4FE4S_FER_2"/>
    <property type="match status" value="1"/>
</dbReference>
<name>A0A6B0Y0K6_9RHOB</name>
<evidence type="ECO:0000259" key="1">
    <source>
        <dbReference type="PROSITE" id="PS51379"/>
    </source>
</evidence>
<proteinExistence type="predicted"/>
<dbReference type="GO" id="GO:0033354">
    <property type="term" value="P:chlorophyll cycle"/>
    <property type="evidence" value="ECO:0007669"/>
    <property type="project" value="TreeGrafter"/>
</dbReference>
<accession>A0A6B0Y0K6</accession>
<dbReference type="InterPro" id="IPR007525">
    <property type="entry name" value="FrhB_FdhB_C"/>
</dbReference>
<sequence>MFGSLEEVVSNGFCIGCGLCAAVAPGAGIRMVHAPRHEHLRPVPSRPLTDGEQEQVLATCPGVRVSGPFVGDARDGMDSIWGEHRRVARGYATDSDLRFRASSGGAMTAVNRFLLRTGEVGFVLQTEPNPGNALGTLAAICHDEESLMLAGGSRYATSAPLEAIRQALDLGQPFAVSLKPCDISGLRNLQRVDRRARDLIRFTQAMFCGTVPSLFASRAFLERRGIDMAADPPEEFRWRGEGCPGPTKAVMSDGRVFKGTYNELWDENPWTTQFRCKICPDAIGLCADLAVGDDWPGGLPQGEDDGWNAVIAHTVNGLRILDACEEAGDLTLLDVDVRHLDSVQPHHVRLRQGLSTRLAACAAAGLPEPEFHDLALDDCAAAFGADKRDQEYQGTLRRLMAGHGDEDQLADYGAAVQQQLEDQ</sequence>
<gene>
    <name evidence="2" type="ORF">F4Y60_05915</name>
</gene>
<reference evidence="2" key="1">
    <citation type="submission" date="2019-09" db="EMBL/GenBank/DDBJ databases">
        <title>Characterisation of the sponge microbiome using genome-centric metagenomics.</title>
        <authorList>
            <person name="Engelberts J.P."/>
            <person name="Robbins S.J."/>
            <person name="De Goeij J.M."/>
            <person name="Aranda M."/>
            <person name="Bell S.C."/>
            <person name="Webster N.S."/>
        </authorList>
    </citation>
    <scope>NUCLEOTIDE SEQUENCE</scope>
    <source>
        <strain evidence="2">SB0664_bin_43</strain>
    </source>
</reference>
<dbReference type="InterPro" id="IPR045220">
    <property type="entry name" value="FRHB/FDHB/HCAR-like"/>
</dbReference>
<evidence type="ECO:0000313" key="2">
    <source>
        <dbReference type="EMBL" id="MXY33617.1"/>
    </source>
</evidence>
<dbReference type="PANTHER" id="PTHR31332">
    <property type="entry name" value="7-HYDROXYMETHYL CHLOROPHYLL A REDUCTASE, CHLOROPLASTIC"/>
    <property type="match status" value="1"/>
</dbReference>
<protein>
    <submittedName>
        <fullName evidence="2">Coenzyme F420 hydrogenase</fullName>
    </submittedName>
</protein>
<dbReference type="GO" id="GO:0090415">
    <property type="term" value="F:7-hydroxymethyl chlorophyll a reductase activity"/>
    <property type="evidence" value="ECO:0007669"/>
    <property type="project" value="TreeGrafter"/>
</dbReference>
<feature type="domain" description="4Fe-4S ferredoxin-type" evidence="1">
    <location>
        <begin position="5"/>
        <end position="34"/>
    </location>
</feature>
<organism evidence="2">
    <name type="scientific">Boseongicola sp. SB0664_bin_43</name>
    <dbReference type="NCBI Taxonomy" id="2604844"/>
    <lineage>
        <taxon>Bacteria</taxon>
        <taxon>Pseudomonadati</taxon>
        <taxon>Pseudomonadota</taxon>
        <taxon>Alphaproteobacteria</taxon>
        <taxon>Rhodobacterales</taxon>
        <taxon>Paracoccaceae</taxon>
        <taxon>Boseongicola</taxon>
    </lineage>
</organism>